<protein>
    <submittedName>
        <fullName evidence="2">Uncharacterized protein</fullName>
    </submittedName>
</protein>
<organism evidence="2 3">
    <name type="scientific">Podospora australis</name>
    <dbReference type="NCBI Taxonomy" id="1536484"/>
    <lineage>
        <taxon>Eukaryota</taxon>
        <taxon>Fungi</taxon>
        <taxon>Dikarya</taxon>
        <taxon>Ascomycota</taxon>
        <taxon>Pezizomycotina</taxon>
        <taxon>Sordariomycetes</taxon>
        <taxon>Sordariomycetidae</taxon>
        <taxon>Sordariales</taxon>
        <taxon>Podosporaceae</taxon>
        <taxon>Podospora</taxon>
    </lineage>
</organism>
<evidence type="ECO:0000313" key="3">
    <source>
        <dbReference type="Proteomes" id="UP001302126"/>
    </source>
</evidence>
<accession>A0AAN6WXI7</accession>
<feature type="region of interest" description="Disordered" evidence="1">
    <location>
        <begin position="271"/>
        <end position="305"/>
    </location>
</feature>
<dbReference type="AlphaFoldDB" id="A0AAN6WXI7"/>
<dbReference type="Proteomes" id="UP001302126">
    <property type="component" value="Unassembled WGS sequence"/>
</dbReference>
<reference evidence="2" key="1">
    <citation type="journal article" date="2023" name="Mol. Phylogenet. Evol.">
        <title>Genome-scale phylogeny and comparative genomics of the fungal order Sordariales.</title>
        <authorList>
            <person name="Hensen N."/>
            <person name="Bonometti L."/>
            <person name="Westerberg I."/>
            <person name="Brannstrom I.O."/>
            <person name="Guillou S."/>
            <person name="Cros-Aarteil S."/>
            <person name="Calhoun S."/>
            <person name="Haridas S."/>
            <person name="Kuo A."/>
            <person name="Mondo S."/>
            <person name="Pangilinan J."/>
            <person name="Riley R."/>
            <person name="LaButti K."/>
            <person name="Andreopoulos B."/>
            <person name="Lipzen A."/>
            <person name="Chen C."/>
            <person name="Yan M."/>
            <person name="Daum C."/>
            <person name="Ng V."/>
            <person name="Clum A."/>
            <person name="Steindorff A."/>
            <person name="Ohm R.A."/>
            <person name="Martin F."/>
            <person name="Silar P."/>
            <person name="Natvig D.O."/>
            <person name="Lalanne C."/>
            <person name="Gautier V."/>
            <person name="Ament-Velasquez S.L."/>
            <person name="Kruys A."/>
            <person name="Hutchinson M.I."/>
            <person name="Powell A.J."/>
            <person name="Barry K."/>
            <person name="Miller A.N."/>
            <person name="Grigoriev I.V."/>
            <person name="Debuchy R."/>
            <person name="Gladieux P."/>
            <person name="Hiltunen Thoren M."/>
            <person name="Johannesson H."/>
        </authorList>
    </citation>
    <scope>NUCLEOTIDE SEQUENCE</scope>
    <source>
        <strain evidence="2">PSN309</strain>
    </source>
</reference>
<gene>
    <name evidence="2" type="ORF">QBC35DRAFT_531860</name>
</gene>
<evidence type="ECO:0000313" key="2">
    <source>
        <dbReference type="EMBL" id="KAK4188312.1"/>
    </source>
</evidence>
<evidence type="ECO:0000256" key="1">
    <source>
        <dbReference type="SAM" id="MobiDB-lite"/>
    </source>
</evidence>
<comment type="caution">
    <text evidence="2">The sequence shown here is derived from an EMBL/GenBank/DDBJ whole genome shotgun (WGS) entry which is preliminary data.</text>
</comment>
<reference evidence="2" key="2">
    <citation type="submission" date="2023-05" db="EMBL/GenBank/DDBJ databases">
        <authorList>
            <consortium name="Lawrence Berkeley National Laboratory"/>
            <person name="Steindorff A."/>
            <person name="Hensen N."/>
            <person name="Bonometti L."/>
            <person name="Westerberg I."/>
            <person name="Brannstrom I.O."/>
            <person name="Guillou S."/>
            <person name="Cros-Aarteil S."/>
            <person name="Calhoun S."/>
            <person name="Haridas S."/>
            <person name="Kuo A."/>
            <person name="Mondo S."/>
            <person name="Pangilinan J."/>
            <person name="Riley R."/>
            <person name="Labutti K."/>
            <person name="Andreopoulos B."/>
            <person name="Lipzen A."/>
            <person name="Chen C."/>
            <person name="Yanf M."/>
            <person name="Daum C."/>
            <person name="Ng V."/>
            <person name="Clum A."/>
            <person name="Ohm R."/>
            <person name="Martin F."/>
            <person name="Silar P."/>
            <person name="Natvig D."/>
            <person name="Lalanne C."/>
            <person name="Gautier V."/>
            <person name="Ament-Velasquez S.L."/>
            <person name="Kruys A."/>
            <person name="Hutchinson M.I."/>
            <person name="Powell A.J."/>
            <person name="Barry K."/>
            <person name="Miller A.N."/>
            <person name="Grigoriev I.V."/>
            <person name="Debuchy R."/>
            <person name="Gladieux P."/>
            <person name="Thoren M.H."/>
            <person name="Johannesson H."/>
        </authorList>
    </citation>
    <scope>NUCLEOTIDE SEQUENCE</scope>
    <source>
        <strain evidence="2">PSN309</strain>
    </source>
</reference>
<proteinExistence type="predicted"/>
<sequence>MASPVTYPVLPYSSSNLTSDWLTFNNAVWSNAFTSAPVGSSRVPGKNMTLQYQANSNSDDWTYTLRISDTVPTPGKPEGEFVTGTWLQIEAPKNLLKPSPRNTTEMVVPQDNSWQACSLVFWGPNLKSDKPLSGSGCNGFLPPVCINDLKKHFREGWNNPSRNGNLPGYVYCPAPYPRNLPASCNENVTFGEGRVGSYKNTTSSPLGQGVFDILKLADTSTIHKAANTTAFEEMTKRVYVIGTIWGYSASSGLPNGTEVSTEVTCLRAGSAASAGQDQVEDQDRRGVNGGVEDQNQGGGEKGGLAEDKKSAAGLSFKKGSLLLLRLQVSVFTSYIINPSMMSSCISFNFSRAEISRTTMPVADPVVGKIPGTFYPAALCCFGNQ</sequence>
<keyword evidence="3" id="KW-1185">Reference proteome</keyword>
<name>A0AAN6WXI7_9PEZI</name>
<dbReference type="EMBL" id="MU864390">
    <property type="protein sequence ID" value="KAK4188312.1"/>
    <property type="molecule type" value="Genomic_DNA"/>
</dbReference>